<protein>
    <submittedName>
        <fullName evidence="2">Uncharacterized protein</fullName>
    </submittedName>
</protein>
<proteinExistence type="predicted"/>
<name>A0A8K0XPS5_9AGAR</name>
<comment type="caution">
    <text evidence="2">The sequence shown here is derived from an EMBL/GenBank/DDBJ whole genome shotgun (WGS) entry which is preliminary data.</text>
</comment>
<dbReference type="Proteomes" id="UP000813824">
    <property type="component" value="Unassembled WGS sequence"/>
</dbReference>
<evidence type="ECO:0000313" key="2">
    <source>
        <dbReference type="EMBL" id="KAH8100642.1"/>
    </source>
</evidence>
<organism evidence="2 3">
    <name type="scientific">Cristinia sonorae</name>
    <dbReference type="NCBI Taxonomy" id="1940300"/>
    <lineage>
        <taxon>Eukaryota</taxon>
        <taxon>Fungi</taxon>
        <taxon>Dikarya</taxon>
        <taxon>Basidiomycota</taxon>
        <taxon>Agaricomycotina</taxon>
        <taxon>Agaricomycetes</taxon>
        <taxon>Agaricomycetidae</taxon>
        <taxon>Agaricales</taxon>
        <taxon>Pleurotineae</taxon>
        <taxon>Stephanosporaceae</taxon>
        <taxon>Cristinia</taxon>
    </lineage>
</organism>
<feature type="compositionally biased region" description="Low complexity" evidence="1">
    <location>
        <begin position="142"/>
        <end position="154"/>
    </location>
</feature>
<dbReference type="EMBL" id="JAEVFJ010000015">
    <property type="protein sequence ID" value="KAH8100642.1"/>
    <property type="molecule type" value="Genomic_DNA"/>
</dbReference>
<feature type="region of interest" description="Disordered" evidence="1">
    <location>
        <begin position="106"/>
        <end position="154"/>
    </location>
</feature>
<feature type="compositionally biased region" description="Basic and acidic residues" evidence="1">
    <location>
        <begin position="128"/>
        <end position="137"/>
    </location>
</feature>
<feature type="compositionally biased region" description="Pro residues" evidence="1">
    <location>
        <begin position="106"/>
        <end position="122"/>
    </location>
</feature>
<accession>A0A8K0XPS5</accession>
<sequence length="203" mass="22404">MIVLYVLMRDDGILPKSPCKERIWSWPSACRQQRVEVRAPPAQKLDPEKPIRTRESEALCIRDRTGDLEDKRNTPSLCCTLSSFVHRPALQSQGLSTLSCAFPLQPPPLPQAPARPGEPPLGPAGDNRVGRHTDQHSTPHRVATSSPASPPVSSRIETWCHLTIRPSFGSDRSRSLIHSTPPSHNFPEVVVANRASHQQDAAI</sequence>
<keyword evidence="3" id="KW-1185">Reference proteome</keyword>
<evidence type="ECO:0000256" key="1">
    <source>
        <dbReference type="SAM" id="MobiDB-lite"/>
    </source>
</evidence>
<evidence type="ECO:0000313" key="3">
    <source>
        <dbReference type="Proteomes" id="UP000813824"/>
    </source>
</evidence>
<reference evidence="2" key="1">
    <citation type="journal article" date="2021" name="New Phytol.">
        <title>Evolutionary innovations through gain and loss of genes in the ectomycorrhizal Boletales.</title>
        <authorList>
            <person name="Wu G."/>
            <person name="Miyauchi S."/>
            <person name="Morin E."/>
            <person name="Kuo A."/>
            <person name="Drula E."/>
            <person name="Varga T."/>
            <person name="Kohler A."/>
            <person name="Feng B."/>
            <person name="Cao Y."/>
            <person name="Lipzen A."/>
            <person name="Daum C."/>
            <person name="Hundley H."/>
            <person name="Pangilinan J."/>
            <person name="Johnson J."/>
            <person name="Barry K."/>
            <person name="LaButti K."/>
            <person name="Ng V."/>
            <person name="Ahrendt S."/>
            <person name="Min B."/>
            <person name="Choi I.G."/>
            <person name="Park H."/>
            <person name="Plett J.M."/>
            <person name="Magnuson J."/>
            <person name="Spatafora J.W."/>
            <person name="Nagy L.G."/>
            <person name="Henrissat B."/>
            <person name="Grigoriev I.V."/>
            <person name="Yang Z.L."/>
            <person name="Xu J."/>
            <person name="Martin F.M."/>
        </authorList>
    </citation>
    <scope>NUCLEOTIDE SEQUENCE</scope>
    <source>
        <strain evidence="2">KKN 215</strain>
    </source>
</reference>
<gene>
    <name evidence="2" type="ORF">BXZ70DRAFT_166091</name>
</gene>
<dbReference type="AlphaFoldDB" id="A0A8K0XPS5"/>